<dbReference type="InterPro" id="IPR036661">
    <property type="entry name" value="Luciferase-like_sf"/>
</dbReference>
<dbReference type="EMBL" id="QQAZ01000004">
    <property type="protein sequence ID" value="RDI52148.1"/>
    <property type="molecule type" value="Genomic_DNA"/>
</dbReference>
<gene>
    <name evidence="2" type="ORF">DFR68_104636</name>
</gene>
<dbReference type="GO" id="GO:0016705">
    <property type="term" value="F:oxidoreductase activity, acting on paired donors, with incorporation or reduction of molecular oxygen"/>
    <property type="evidence" value="ECO:0007669"/>
    <property type="project" value="InterPro"/>
</dbReference>
<dbReference type="GO" id="GO:0004497">
    <property type="term" value="F:monooxygenase activity"/>
    <property type="evidence" value="ECO:0007669"/>
    <property type="project" value="UniProtKB-KW"/>
</dbReference>
<organism evidence="2 3">
    <name type="scientific">Nocardia mexicana</name>
    <dbReference type="NCBI Taxonomy" id="279262"/>
    <lineage>
        <taxon>Bacteria</taxon>
        <taxon>Bacillati</taxon>
        <taxon>Actinomycetota</taxon>
        <taxon>Actinomycetes</taxon>
        <taxon>Mycobacteriales</taxon>
        <taxon>Nocardiaceae</taxon>
        <taxon>Nocardia</taxon>
    </lineage>
</organism>
<keyword evidence="2" id="KW-0503">Monooxygenase</keyword>
<dbReference type="GO" id="GO:0005829">
    <property type="term" value="C:cytosol"/>
    <property type="evidence" value="ECO:0007669"/>
    <property type="project" value="TreeGrafter"/>
</dbReference>
<proteinExistence type="predicted"/>
<dbReference type="NCBIfam" id="TIGR04027">
    <property type="entry name" value="LLM_KPN_01858"/>
    <property type="match status" value="1"/>
</dbReference>
<dbReference type="STRING" id="1210089.GCA_001613165_05132"/>
<dbReference type="Proteomes" id="UP000255355">
    <property type="component" value="Unassembled WGS sequence"/>
</dbReference>
<accession>A0A370HC38</accession>
<comment type="caution">
    <text evidence="2">The sequence shown here is derived from an EMBL/GenBank/DDBJ whole genome shotgun (WGS) entry which is preliminary data.</text>
</comment>
<keyword evidence="3" id="KW-1185">Reference proteome</keyword>
<dbReference type="Pfam" id="PF00296">
    <property type="entry name" value="Bac_luciferase"/>
    <property type="match status" value="1"/>
</dbReference>
<reference evidence="2 3" key="1">
    <citation type="submission" date="2018-07" db="EMBL/GenBank/DDBJ databases">
        <title>Genomic Encyclopedia of Type Strains, Phase IV (KMG-IV): sequencing the most valuable type-strain genomes for metagenomic binning, comparative biology and taxonomic classification.</title>
        <authorList>
            <person name="Goeker M."/>
        </authorList>
    </citation>
    <scope>NUCLEOTIDE SEQUENCE [LARGE SCALE GENOMIC DNA]</scope>
    <source>
        <strain evidence="2 3">DSM 44952</strain>
    </source>
</reference>
<dbReference type="OrthoDB" id="7903015at2"/>
<dbReference type="PANTHER" id="PTHR30137">
    <property type="entry name" value="LUCIFERASE-LIKE MONOOXYGENASE"/>
    <property type="match status" value="1"/>
</dbReference>
<dbReference type="InterPro" id="IPR024003">
    <property type="entry name" value="Luciferase-like_KPN01858"/>
</dbReference>
<dbReference type="InterPro" id="IPR050766">
    <property type="entry name" value="Bact_Lucif_Oxidored"/>
</dbReference>
<dbReference type="Gene3D" id="3.20.20.30">
    <property type="entry name" value="Luciferase-like domain"/>
    <property type="match status" value="1"/>
</dbReference>
<protein>
    <submittedName>
        <fullName evidence="2">Putative FMN-dependent luciferase-like monooxygenase</fullName>
    </submittedName>
</protein>
<evidence type="ECO:0000313" key="2">
    <source>
        <dbReference type="EMBL" id="RDI52148.1"/>
    </source>
</evidence>
<dbReference type="InterPro" id="IPR011251">
    <property type="entry name" value="Luciferase-like_dom"/>
</dbReference>
<evidence type="ECO:0000313" key="3">
    <source>
        <dbReference type="Proteomes" id="UP000255355"/>
    </source>
</evidence>
<dbReference type="AlphaFoldDB" id="A0A370HC38"/>
<sequence>MTMTKRLGLFTRLVRSGPHEDAATVYREALEQIELAERLGYDVAWVAQHHLDADEGGLPSPFVFLAHAAARTTRIRFATGIVTLALEDPVRVAEDAAVLDVLSGGRFELGFGAGGSAHAFELFEVAGADRQRVYADKLARVNAALGGAPLVGERTLNPPGDGLRKRLWQATFSASGAHRAGTAGDGLLLSRTQPRDPVAPEAALWEVQEPLLDAYHAALPAGVPPRIGASRSVFVADNRAEAVALAERSTERYLAHLRRSGGPDPARTVAEALRDSYIGTPDDVVERMSSDTALAGSTDVVVQVYPATPGHEAVLRSIELIASKVAPQLGWSPHA</sequence>
<dbReference type="SUPFAM" id="SSF51679">
    <property type="entry name" value="Bacterial luciferase-like"/>
    <property type="match status" value="1"/>
</dbReference>
<feature type="domain" description="Luciferase-like" evidence="1">
    <location>
        <begin position="14"/>
        <end position="289"/>
    </location>
</feature>
<evidence type="ECO:0000259" key="1">
    <source>
        <dbReference type="Pfam" id="PF00296"/>
    </source>
</evidence>
<dbReference type="RefSeq" id="WP_068024583.1">
    <property type="nucleotide sequence ID" value="NZ_QQAZ01000004.1"/>
</dbReference>
<keyword evidence="2" id="KW-0560">Oxidoreductase</keyword>
<name>A0A370HC38_9NOCA</name>
<dbReference type="PANTHER" id="PTHR30137:SF15">
    <property type="entry name" value="BLL6902 PROTEIN"/>
    <property type="match status" value="1"/>
</dbReference>